<dbReference type="GO" id="GO:0006434">
    <property type="term" value="P:seryl-tRNA aminoacylation"/>
    <property type="evidence" value="ECO:0007669"/>
    <property type="project" value="InterPro"/>
</dbReference>
<keyword evidence="3" id="KW-0547">Nucleotide-binding</keyword>
<proteinExistence type="predicted"/>
<feature type="domain" description="Aminoacyl-transfer RNA synthetases class-II family profile" evidence="8">
    <location>
        <begin position="1"/>
        <end position="84"/>
    </location>
</feature>
<protein>
    <recommendedName>
        <fullName evidence="1">serine--tRNA ligase</fullName>
        <ecNumber evidence="1">6.1.1.11</ecNumber>
    </recommendedName>
    <alternativeName>
        <fullName evidence="7">Seryl-tRNA synthetase</fullName>
    </alternativeName>
</protein>
<dbReference type="SUPFAM" id="SSF55681">
    <property type="entry name" value="Class II aaRS and biotin synthetases"/>
    <property type="match status" value="1"/>
</dbReference>
<keyword evidence="5" id="KW-0648">Protein biosynthesis</keyword>
<evidence type="ECO:0000256" key="5">
    <source>
        <dbReference type="ARBA" id="ARBA00022917"/>
    </source>
</evidence>
<evidence type="ECO:0000256" key="7">
    <source>
        <dbReference type="ARBA" id="ARBA00031113"/>
    </source>
</evidence>
<dbReference type="Pfam" id="PF00587">
    <property type="entry name" value="tRNA-synt_2b"/>
    <property type="match status" value="1"/>
</dbReference>
<accession>A0A0G1GBV1</accession>
<dbReference type="PROSITE" id="PS50862">
    <property type="entry name" value="AA_TRNA_LIGASE_II"/>
    <property type="match status" value="1"/>
</dbReference>
<dbReference type="GO" id="GO:0004828">
    <property type="term" value="F:serine-tRNA ligase activity"/>
    <property type="evidence" value="ECO:0007669"/>
    <property type="project" value="UniProtKB-EC"/>
</dbReference>
<evidence type="ECO:0000256" key="2">
    <source>
        <dbReference type="ARBA" id="ARBA00022598"/>
    </source>
</evidence>
<organism evidence="9 10">
    <name type="scientific">Candidatus Woesebacteria bacterium GW2011_GWB1_44_11b</name>
    <dbReference type="NCBI Taxonomy" id="1618580"/>
    <lineage>
        <taxon>Bacteria</taxon>
        <taxon>Candidatus Woeseibacteriota</taxon>
    </lineage>
</organism>
<evidence type="ECO:0000313" key="10">
    <source>
        <dbReference type="Proteomes" id="UP000034192"/>
    </source>
</evidence>
<dbReference type="GO" id="GO:0005524">
    <property type="term" value="F:ATP binding"/>
    <property type="evidence" value="ECO:0007669"/>
    <property type="project" value="UniProtKB-KW"/>
</dbReference>
<dbReference type="PANTHER" id="PTHR11778">
    <property type="entry name" value="SERYL-TRNA SYNTHETASE"/>
    <property type="match status" value="1"/>
</dbReference>
<dbReference type="EMBL" id="LCHL01000026">
    <property type="protein sequence ID" value="KKT32346.1"/>
    <property type="molecule type" value="Genomic_DNA"/>
</dbReference>
<sequence length="97" mass="10931">GDLGAPATRKYDLEVWIPSQKKYRELTSASTTTDFQSRRLAIKYQEGGETKYVHMLNGTAFAIGRTIVAILENYQQKDGSVIVPEVLKKWIGKNVLK</sequence>
<dbReference type="AlphaFoldDB" id="A0A0G1GBV1"/>
<evidence type="ECO:0000313" key="9">
    <source>
        <dbReference type="EMBL" id="KKT32346.1"/>
    </source>
</evidence>
<dbReference type="Gene3D" id="3.30.930.10">
    <property type="entry name" value="Bira Bifunctional Protein, Domain 2"/>
    <property type="match status" value="1"/>
</dbReference>
<feature type="non-terminal residue" evidence="9">
    <location>
        <position position="1"/>
    </location>
</feature>
<dbReference type="InterPro" id="IPR002317">
    <property type="entry name" value="Ser-tRNA-ligase_type_1"/>
</dbReference>
<name>A0A0G1GBV1_9BACT</name>
<dbReference type="InterPro" id="IPR006195">
    <property type="entry name" value="aa-tRNA-synth_II"/>
</dbReference>
<evidence type="ECO:0000259" key="8">
    <source>
        <dbReference type="PROSITE" id="PS50862"/>
    </source>
</evidence>
<dbReference type="PRINTS" id="PR00981">
    <property type="entry name" value="TRNASYNTHSER"/>
</dbReference>
<dbReference type="EC" id="6.1.1.11" evidence="1"/>
<evidence type="ECO:0000256" key="1">
    <source>
        <dbReference type="ARBA" id="ARBA00012840"/>
    </source>
</evidence>
<reference evidence="9 10" key="1">
    <citation type="journal article" date="2015" name="Nature">
        <title>rRNA introns, odd ribosomes, and small enigmatic genomes across a large radiation of phyla.</title>
        <authorList>
            <person name="Brown C.T."/>
            <person name="Hug L.A."/>
            <person name="Thomas B.C."/>
            <person name="Sharon I."/>
            <person name="Castelle C.J."/>
            <person name="Singh A."/>
            <person name="Wilkins M.J."/>
            <person name="Williams K.H."/>
            <person name="Banfield J.F."/>
        </authorList>
    </citation>
    <scope>NUCLEOTIDE SEQUENCE [LARGE SCALE GENOMIC DNA]</scope>
</reference>
<dbReference type="InterPro" id="IPR002314">
    <property type="entry name" value="aa-tRNA-synt_IIb"/>
</dbReference>
<evidence type="ECO:0000256" key="3">
    <source>
        <dbReference type="ARBA" id="ARBA00022741"/>
    </source>
</evidence>
<evidence type="ECO:0000256" key="4">
    <source>
        <dbReference type="ARBA" id="ARBA00022840"/>
    </source>
</evidence>
<dbReference type="Proteomes" id="UP000034192">
    <property type="component" value="Unassembled WGS sequence"/>
</dbReference>
<comment type="caution">
    <text evidence="9">The sequence shown here is derived from an EMBL/GenBank/DDBJ whole genome shotgun (WGS) entry which is preliminary data.</text>
</comment>
<dbReference type="InterPro" id="IPR045864">
    <property type="entry name" value="aa-tRNA-synth_II/BPL/LPL"/>
</dbReference>
<evidence type="ECO:0000256" key="6">
    <source>
        <dbReference type="ARBA" id="ARBA00023146"/>
    </source>
</evidence>
<keyword evidence="2 9" id="KW-0436">Ligase</keyword>
<gene>
    <name evidence="9" type="ORF">UW21_C0026G0007</name>
</gene>
<dbReference type="PATRIC" id="fig|1618580.3.peg.294"/>
<keyword evidence="6" id="KW-0030">Aminoacyl-tRNA synthetase</keyword>
<keyword evidence="4" id="KW-0067">ATP-binding</keyword>